<accession>A0A974BNR1</accession>
<protein>
    <submittedName>
        <fullName evidence="1">Uncharacterized protein</fullName>
    </submittedName>
</protein>
<reference evidence="1" key="1">
    <citation type="submission" date="2016-05" db="EMBL/GenBank/DDBJ databases">
        <title>WGS assembly of Xenopus laevis.</title>
        <authorList>
            <person name="Session A."/>
            <person name="Uno Y."/>
            <person name="Kwon T."/>
            <person name="Chapman J."/>
            <person name="Toyoda A."/>
            <person name="Takahashi S."/>
            <person name="Fukui A."/>
            <person name="Hikosaka A."/>
            <person name="Putnam N."/>
            <person name="Stites J."/>
            <person name="Van Heeringen S."/>
            <person name="Quigley I."/>
            <person name="Heinz S."/>
            <person name="Hellsten U."/>
            <person name="Lyons J."/>
            <person name="Suzuki A."/>
            <person name="Kondo M."/>
            <person name="Ogino H."/>
            <person name="Ochi H."/>
            <person name="Bogdanovic O."/>
            <person name="Lister R."/>
            <person name="Georgiou G."/>
            <person name="Paranjpe S."/>
            <person name="Van Kruijsbergen I."/>
            <person name="Mozaffari S."/>
            <person name="Shu S."/>
            <person name="Schmutz J."/>
            <person name="Jenkins J."/>
            <person name="Grimwood J."/>
            <person name="Carlson J."/>
            <person name="Mitros T."/>
            <person name="Simakov O."/>
            <person name="Heald R."/>
            <person name="Miller K."/>
            <person name="Haudenschild C."/>
            <person name="Kuroki Y."/>
            <person name="Tanaka T."/>
            <person name="Michiue T."/>
            <person name="Watanabe M."/>
            <person name="Kinoshita T."/>
            <person name="Ohta Y."/>
            <person name="Mawaribuchi S."/>
            <person name="Suzuki Y."/>
            <person name="Haramoto Y."/>
            <person name="Yamamoto T."/>
            <person name="Takagi C."/>
            <person name="Kitzman J."/>
            <person name="Shendure J."/>
            <person name="Nakayama T."/>
            <person name="Izutsu Y."/>
            <person name="Robert J."/>
            <person name="Dichmann D."/>
            <person name="Flajnik M."/>
            <person name="Houston D."/>
            <person name="Marcotte E."/>
            <person name="Wallingford J."/>
            <person name="Ito Y."/>
            <person name="Asashima M."/>
            <person name="Ueno N."/>
            <person name="Matsuda Y."/>
            <person name="Jan Veenstra G."/>
            <person name="Fujiyama A."/>
            <person name="Harland R."/>
            <person name="Taira M."/>
            <person name="Rokhsar D.S."/>
        </authorList>
    </citation>
    <scope>NUCLEOTIDE SEQUENCE</scope>
    <source>
        <strain evidence="1">J</strain>
        <tissue evidence="1">Blood</tissue>
    </source>
</reference>
<dbReference type="AlphaFoldDB" id="A0A974BNR1"/>
<dbReference type="Proteomes" id="UP000694892">
    <property type="component" value="Unassembled WGS sequence"/>
</dbReference>
<dbReference type="PANTHER" id="PTHR24109:SF3">
    <property type="entry name" value="LEUCINE-RICH REPEAT-CONTAINING PROTEIN 31"/>
    <property type="match status" value="1"/>
</dbReference>
<name>A0A974BNR1_XENLA</name>
<organism evidence="1">
    <name type="scientific">Xenopus laevis</name>
    <name type="common">African clawed frog</name>
    <dbReference type="NCBI Taxonomy" id="8355"/>
    <lineage>
        <taxon>Eukaryota</taxon>
        <taxon>Metazoa</taxon>
        <taxon>Chordata</taxon>
        <taxon>Craniata</taxon>
        <taxon>Vertebrata</taxon>
        <taxon>Euteleostomi</taxon>
        <taxon>Amphibia</taxon>
        <taxon>Batrachia</taxon>
        <taxon>Anura</taxon>
        <taxon>Pipoidea</taxon>
        <taxon>Pipidae</taxon>
        <taxon>Xenopodinae</taxon>
        <taxon>Xenopus</taxon>
        <taxon>Xenopus</taxon>
    </lineage>
</organism>
<gene>
    <name evidence="1" type="ORF">XELAEV_18003729mg</name>
</gene>
<dbReference type="EMBL" id="KV516270">
    <property type="protein sequence ID" value="OCT55228.1"/>
    <property type="molecule type" value="Genomic_DNA"/>
</dbReference>
<evidence type="ECO:0000313" key="1">
    <source>
        <dbReference type="EMBL" id="OCT55228.1"/>
    </source>
</evidence>
<dbReference type="InterPro" id="IPR042419">
    <property type="entry name" value="LRC31"/>
</dbReference>
<sequence>MLFFESAHALKNITELDVSLRPSSNRSCGPWFIHLLSILVKLPGLRELGMQRWLLTAAEKQQLSYIMTEKNISILFD</sequence>
<proteinExistence type="predicted"/>
<dbReference type="PANTHER" id="PTHR24109">
    <property type="entry name" value="LEUCINE-RICH REPEAT-CONTAINING PROTEIN 31"/>
    <property type="match status" value="1"/>
</dbReference>